<accession>A0A645GEW8</accession>
<evidence type="ECO:0000313" key="1">
    <source>
        <dbReference type="EMBL" id="MPN22333.1"/>
    </source>
</evidence>
<reference evidence="1" key="1">
    <citation type="submission" date="2019-08" db="EMBL/GenBank/DDBJ databases">
        <authorList>
            <person name="Kucharzyk K."/>
            <person name="Murdoch R.W."/>
            <person name="Higgins S."/>
            <person name="Loffler F."/>
        </authorList>
    </citation>
    <scope>NUCLEOTIDE SEQUENCE</scope>
</reference>
<comment type="caution">
    <text evidence="1">The sequence shown here is derived from an EMBL/GenBank/DDBJ whole genome shotgun (WGS) entry which is preliminary data.</text>
</comment>
<dbReference type="EMBL" id="VSSQ01070547">
    <property type="protein sequence ID" value="MPN22333.1"/>
    <property type="molecule type" value="Genomic_DNA"/>
</dbReference>
<name>A0A645GEW8_9ZZZZ</name>
<proteinExistence type="predicted"/>
<gene>
    <name evidence="1" type="ORF">SDC9_169716</name>
</gene>
<dbReference type="AlphaFoldDB" id="A0A645GEW8"/>
<sequence>MEKINEVYGISAVMSNRAAIERPVFLSEEEVSAARKFHSTIR</sequence>
<protein>
    <submittedName>
        <fullName evidence="1">Uncharacterized protein</fullName>
    </submittedName>
</protein>
<organism evidence="1">
    <name type="scientific">bioreactor metagenome</name>
    <dbReference type="NCBI Taxonomy" id="1076179"/>
    <lineage>
        <taxon>unclassified sequences</taxon>
        <taxon>metagenomes</taxon>
        <taxon>ecological metagenomes</taxon>
    </lineage>
</organism>